<proteinExistence type="predicted"/>
<feature type="compositionally biased region" description="Low complexity" evidence="1">
    <location>
        <begin position="413"/>
        <end position="431"/>
    </location>
</feature>
<evidence type="ECO:0000256" key="1">
    <source>
        <dbReference type="SAM" id="MobiDB-lite"/>
    </source>
</evidence>
<dbReference type="Proteomes" id="UP001205105">
    <property type="component" value="Unassembled WGS sequence"/>
</dbReference>
<protein>
    <submittedName>
        <fullName evidence="2">Uncharacterized protein</fullName>
    </submittedName>
</protein>
<sequence>MVGDSQEQLMDVLAAAMTSPSPQKHPGGVRGTQAAAEGPPAAASPPPPTARGPAAAAFAAECRRQGVQAHPQLLDSLERLEPEAYAPLMLHQRPGEEVLPLMASWRVMRLMSHLKRLVLADNPMLGRDPAAPSQCLGPRDSEWLGGRLLQAASLELLDLRRTGFGNAAYSCLLYQLAHYDLAAPVCEEHGGCRASLRCLKLGPPADQTHFGEDTVGHLQQVLRLLPHLEAVEVEGLTPEAIGALLPAWQEALQQRGHQGCTIAGEGGGLRFARVADGQDGVAAERLPTEHAPLQPLPPQHLELDDAVLPLDTSAAAGEVQQALPPRRSQQHAPVQLVQQQLTTHLAGRVASGAGQERQAVPRQQRPRVPGQGLPRRPAGGSGGFGSYWDAGPDEDDAFQEPWPASARQGGGSRRAAGAGVSVGQPGAGAAPRQRRRRQGGGSSGAAERMYRGGRREDELPDGGMDLLDSQGGFDFSQDEYESEGLATSYSREDGSGSEGEDSGSEGAENGPLRPPAGRQAGSAAAERAARHAGGSGIEGDHFSHIACDDKVGQQYEKILNKRLRQLKEMDKSEGQKDYRRAKALALAWSMAPFPFDRKRWIKPPKNGETGEELDTMESLSNFLELNEILDRYRLHFPFPPMPPEKRQAVLAWRAKKQAAEAAQQAQQRGQAAAAQAERPHKKLRRAGEVEQDALRDAMEDGSPPPATLGTQRHKRKQQQVLSDSDSEGEGGEEEGSEDSRPLALRAQQRSVARTPAVQLLPDSEDNCPLQQQQQQQPKKQRQGPGGDAGEQQHHHQSSAAATAAAEQGGGDRATALAFGLSPQADHAAPAAYRPSQLAAVAEAEAEAAVAAAVQQLRLAPDGGMPEAPPADATTVAAAAAAAADTAEAMRGVEPEQSGAAKAAGQGAWVTVVGADGELYVPDS</sequence>
<feature type="compositionally biased region" description="Basic and acidic residues" evidence="1">
    <location>
        <begin position="685"/>
        <end position="698"/>
    </location>
</feature>
<feature type="compositionally biased region" description="Low complexity" evidence="1">
    <location>
        <begin position="516"/>
        <end position="526"/>
    </location>
</feature>
<accession>A0AAD5DI28</accession>
<dbReference type="AlphaFoldDB" id="A0AAD5DI28"/>
<name>A0AAD5DI28_9CHLO</name>
<feature type="compositionally biased region" description="Acidic residues" evidence="1">
    <location>
        <begin position="724"/>
        <end position="736"/>
    </location>
</feature>
<dbReference type="EMBL" id="JADXDR010000158">
    <property type="protein sequence ID" value="KAI7837296.1"/>
    <property type="molecule type" value="Genomic_DNA"/>
</dbReference>
<keyword evidence="3" id="KW-1185">Reference proteome</keyword>
<gene>
    <name evidence="2" type="ORF">COHA_008910</name>
</gene>
<evidence type="ECO:0000313" key="3">
    <source>
        <dbReference type="Proteomes" id="UP001205105"/>
    </source>
</evidence>
<evidence type="ECO:0000313" key="2">
    <source>
        <dbReference type="EMBL" id="KAI7837296.1"/>
    </source>
</evidence>
<feature type="compositionally biased region" description="Low complexity" evidence="1">
    <location>
        <begin position="355"/>
        <end position="377"/>
    </location>
</feature>
<feature type="region of interest" description="Disordered" evidence="1">
    <location>
        <begin position="349"/>
        <end position="539"/>
    </location>
</feature>
<feature type="compositionally biased region" description="Low complexity" evidence="1">
    <location>
        <begin position="797"/>
        <end position="806"/>
    </location>
</feature>
<feature type="region of interest" description="Disordered" evidence="1">
    <location>
        <begin position="648"/>
        <end position="817"/>
    </location>
</feature>
<reference evidence="2" key="1">
    <citation type="submission" date="2020-11" db="EMBL/GenBank/DDBJ databases">
        <title>Chlorella ohadii genome sequencing and assembly.</title>
        <authorList>
            <person name="Murik O."/>
            <person name="Treves H."/>
            <person name="Kedem I."/>
            <person name="Shotland Y."/>
            <person name="Kaplan A."/>
        </authorList>
    </citation>
    <scope>NUCLEOTIDE SEQUENCE</scope>
    <source>
        <strain evidence="2">1</strain>
    </source>
</reference>
<feature type="compositionally biased region" description="Low complexity" evidence="1">
    <location>
        <begin position="659"/>
        <end position="676"/>
    </location>
</feature>
<feature type="region of interest" description="Disordered" evidence="1">
    <location>
        <begin position="1"/>
        <end position="54"/>
    </location>
</feature>
<feature type="compositionally biased region" description="Basic and acidic residues" evidence="1">
    <location>
        <begin position="448"/>
        <end position="457"/>
    </location>
</feature>
<comment type="caution">
    <text evidence="2">The sequence shown here is derived from an EMBL/GenBank/DDBJ whole genome shotgun (WGS) entry which is preliminary data.</text>
</comment>
<organism evidence="2 3">
    <name type="scientific">Chlorella ohadii</name>
    <dbReference type="NCBI Taxonomy" id="2649997"/>
    <lineage>
        <taxon>Eukaryota</taxon>
        <taxon>Viridiplantae</taxon>
        <taxon>Chlorophyta</taxon>
        <taxon>core chlorophytes</taxon>
        <taxon>Trebouxiophyceae</taxon>
        <taxon>Chlorellales</taxon>
        <taxon>Chlorellaceae</taxon>
        <taxon>Chlorella clade</taxon>
        <taxon>Chlorella</taxon>
    </lineage>
</organism>